<evidence type="ECO:0000313" key="4">
    <source>
        <dbReference type="Proteomes" id="UP000281549"/>
    </source>
</evidence>
<dbReference type="AlphaFoldDB" id="A0A075AMJ2"/>
<dbReference type="Proteomes" id="UP000030755">
    <property type="component" value="Unassembled WGS sequence"/>
</dbReference>
<accession>A0A075AMJ2</accession>
<dbReference type="Proteomes" id="UP000281549">
    <property type="component" value="Unassembled WGS sequence"/>
</dbReference>
<reference evidence="2" key="3">
    <citation type="submission" date="2018-08" db="EMBL/GenBank/DDBJ databases">
        <title>Leveraging single-cell genomics to expand the Fungal Tree of Life.</title>
        <authorList>
            <consortium name="DOE Joint Genome Institute"/>
            <person name="Ahrendt S.R."/>
            <person name="Quandt C.A."/>
            <person name="Ciobanu D."/>
            <person name="Clum A."/>
            <person name="Salamov A."/>
            <person name="Andreopoulos B."/>
            <person name="Cheng J.-F."/>
            <person name="Woyke T."/>
            <person name="Pelin A."/>
            <person name="Henrissat B."/>
            <person name="Reynolds N."/>
            <person name="Benny G.L."/>
            <person name="Smith M.E."/>
            <person name="James T.Y."/>
            <person name="Grigoriev I.V."/>
        </authorList>
    </citation>
    <scope>NUCLEOTIDE SEQUENCE</scope>
    <source>
        <strain evidence="2">CSF55</strain>
    </source>
</reference>
<proteinExistence type="predicted"/>
<reference evidence="1 3" key="1">
    <citation type="journal article" date="2013" name="Curr. Biol.">
        <title>Shared signatures of parasitism and phylogenomics unite Cryptomycota and microsporidia.</title>
        <authorList>
            <person name="James T.Y."/>
            <person name="Pelin A."/>
            <person name="Bonen L."/>
            <person name="Ahrendt S."/>
            <person name="Sain D."/>
            <person name="Corradi N."/>
            <person name="Stajich J.E."/>
        </authorList>
    </citation>
    <scope>NUCLEOTIDE SEQUENCE [LARGE SCALE GENOMIC DNA]</scope>
    <source>
        <strain evidence="1">CSF55</strain>
        <strain evidence="1">CSF55</strain>
    </source>
</reference>
<sequence>MNANDFQSSSFLSYCWNQDESIEESDGRFKATNYDSMSIDDMIEEMNSVQIIKQKLLINMLSTINDLDSLICKEHNIKQFLHEKRKDLSENFGGCKSNDILKDIEVMRKRILHECKEISTSALHYRSDGFSPEYRRFLNRKIPKAKHYSIMTTSRPNSGMLDNKDDTTEKVRMVDVPISITDKRKLGSENIDFGQSVTNEYLKTSRDAKLQTTSKNGLPSKLIRCKTHSIWRKTTAMCGTNPNF</sequence>
<reference evidence="4" key="2">
    <citation type="journal article" date="2018" name="Nat. Microbiol.">
        <title>Leveraging single-cell genomics to expand the fungal tree of life.</title>
        <authorList>
            <person name="Ahrendt S.R."/>
            <person name="Quandt C.A."/>
            <person name="Ciobanu D."/>
            <person name="Clum A."/>
            <person name="Salamov A."/>
            <person name="Andreopoulos B."/>
            <person name="Cheng J.F."/>
            <person name="Woyke T."/>
            <person name="Pelin A."/>
            <person name="Henrissat B."/>
            <person name="Reynolds N.K."/>
            <person name="Benny G.L."/>
            <person name="Smith M.E."/>
            <person name="James T.Y."/>
            <person name="Grigoriev I.V."/>
        </authorList>
    </citation>
    <scope>NUCLEOTIDE SEQUENCE [LARGE SCALE GENOMIC DNA]</scope>
    <source>
        <strain evidence="4">CSF55</strain>
    </source>
</reference>
<organism evidence="1 3">
    <name type="scientific">Rozella allomycis (strain CSF55)</name>
    <dbReference type="NCBI Taxonomy" id="988480"/>
    <lineage>
        <taxon>Eukaryota</taxon>
        <taxon>Fungi</taxon>
        <taxon>Fungi incertae sedis</taxon>
        <taxon>Cryptomycota</taxon>
        <taxon>Cryptomycota incertae sedis</taxon>
        <taxon>Rozella</taxon>
    </lineage>
</organism>
<evidence type="ECO:0000313" key="3">
    <source>
        <dbReference type="Proteomes" id="UP000030755"/>
    </source>
</evidence>
<dbReference type="EMBL" id="KE561370">
    <property type="protein sequence ID" value="EPZ30841.1"/>
    <property type="molecule type" value="Genomic_DNA"/>
</dbReference>
<keyword evidence="3" id="KW-1185">Reference proteome</keyword>
<dbReference type="EMBL" id="ML005126">
    <property type="protein sequence ID" value="RKP20004.1"/>
    <property type="molecule type" value="Genomic_DNA"/>
</dbReference>
<evidence type="ECO:0000313" key="1">
    <source>
        <dbReference type="EMBL" id="EPZ30841.1"/>
    </source>
</evidence>
<dbReference type="HOGENOM" id="CLU_1138546_0_0_1"/>
<gene>
    <name evidence="1" type="ORF">O9G_003076</name>
    <name evidence="2" type="ORF">ROZALSC1DRAFT_28454</name>
</gene>
<evidence type="ECO:0000313" key="2">
    <source>
        <dbReference type="EMBL" id="RKP20004.1"/>
    </source>
</evidence>
<name>A0A075AMJ2_ROZAC</name>
<protein>
    <submittedName>
        <fullName evidence="1">Uncharacterized protein</fullName>
    </submittedName>
</protein>